<keyword evidence="2" id="KW-1185">Reference proteome</keyword>
<dbReference type="EMBL" id="JAIKTU010000017">
    <property type="protein sequence ID" value="MBY0757108.1"/>
    <property type="molecule type" value="Genomic_DNA"/>
</dbReference>
<dbReference type="InterPro" id="IPR036163">
    <property type="entry name" value="HMA_dom_sf"/>
</dbReference>
<dbReference type="SUPFAM" id="SSF55008">
    <property type="entry name" value="HMA, heavy metal-associated domain"/>
    <property type="match status" value="1"/>
</dbReference>
<comment type="caution">
    <text evidence="1">The sequence shown here is derived from an EMBL/GenBank/DDBJ whole genome shotgun (WGS) entry which is preliminary data.</text>
</comment>
<accession>A0ABS7L1Z8</accession>
<name>A0ABS7L1Z8_CLOSR</name>
<organism evidence="1 2">
    <name type="scientific">Clostridium sardiniense</name>
    <name type="common">Clostridium absonum</name>
    <dbReference type="NCBI Taxonomy" id="29369"/>
    <lineage>
        <taxon>Bacteria</taxon>
        <taxon>Bacillati</taxon>
        <taxon>Bacillota</taxon>
        <taxon>Clostridia</taxon>
        <taxon>Eubacteriales</taxon>
        <taxon>Clostridiaceae</taxon>
        <taxon>Clostridium</taxon>
    </lineage>
</organism>
<protein>
    <recommendedName>
        <fullName evidence="3">HMA domain-containing protein</fullName>
    </recommendedName>
</protein>
<dbReference type="RefSeq" id="WP_221862261.1">
    <property type="nucleotide sequence ID" value="NZ_JAIKTU010000017.1"/>
</dbReference>
<reference evidence="1 2" key="1">
    <citation type="journal article" date="2021" name="Cell Host Microbe">
        <title>in vivo commensal control of Clostridioides difficile virulence.</title>
        <authorList>
            <person name="Girinathan B.P."/>
            <person name="Dibenedetto N."/>
            <person name="Worley J.N."/>
            <person name="Peltier J."/>
            <person name="Arrieta-Ortiz M.L."/>
            <person name="Rupa Christinal Immanuel S."/>
            <person name="Lavin R."/>
            <person name="Delaney M.L."/>
            <person name="Cummins C."/>
            <person name="Hoffmann M."/>
            <person name="Luo Y."/>
            <person name="Gonzalez-Escalona N."/>
            <person name="Allard M."/>
            <person name="Onderdonk A.B."/>
            <person name="Gerber G.K."/>
            <person name="Sonenshein A.L."/>
            <person name="Baliga N."/>
            <person name="Dupuy B."/>
            <person name="Bry L."/>
        </authorList>
    </citation>
    <scope>NUCLEOTIDE SEQUENCE [LARGE SCALE GENOMIC DNA]</scope>
    <source>
        <strain evidence="1 2">DSM 599</strain>
    </source>
</reference>
<dbReference type="Gene3D" id="3.30.70.100">
    <property type="match status" value="1"/>
</dbReference>
<evidence type="ECO:0008006" key="3">
    <source>
        <dbReference type="Google" id="ProtNLM"/>
    </source>
</evidence>
<dbReference type="CDD" id="cd00371">
    <property type="entry name" value="HMA"/>
    <property type="match status" value="1"/>
</dbReference>
<sequence length="126" mass="14601">MGIQAKLIKKLIKIKVYECLKGQVVIEMKCLKMLSEEYRSYEVFLEKALSKLNGITSIDVDISKGFITINYDDNKQSEDNVIKWAYKVKDIGIDNFDLIKTEGEKNLDNVVKIIENKLDKELKDYC</sequence>
<evidence type="ECO:0000313" key="1">
    <source>
        <dbReference type="EMBL" id="MBY0757108.1"/>
    </source>
</evidence>
<gene>
    <name evidence="1" type="ORF">K5V21_16870</name>
</gene>
<dbReference type="Proteomes" id="UP001299068">
    <property type="component" value="Unassembled WGS sequence"/>
</dbReference>
<proteinExistence type="predicted"/>
<evidence type="ECO:0000313" key="2">
    <source>
        <dbReference type="Proteomes" id="UP001299068"/>
    </source>
</evidence>
<dbReference type="InterPro" id="IPR006121">
    <property type="entry name" value="HMA_dom"/>
</dbReference>